<evidence type="ECO:0000313" key="4">
    <source>
        <dbReference type="Proteomes" id="UP000591948"/>
    </source>
</evidence>
<dbReference type="EMBL" id="BLRY01000560">
    <property type="protein sequence ID" value="GFP28996.1"/>
    <property type="molecule type" value="Genomic_DNA"/>
</dbReference>
<dbReference type="Proteomes" id="UP000591948">
    <property type="component" value="Unassembled WGS sequence"/>
</dbReference>
<sequence>MSLLAKEVATPAPGSERALNLHFPAQSVLYLNTYDEGSGHHSGSDEDVSGRVLHESIEPILGSRVSRAGLPGIPLELIKSGHKGIYKIGRSFDLILFDLAKVREDKLEPLVIPPTVRT</sequence>
<dbReference type="Proteomes" id="UP000576480">
    <property type="component" value="Unassembled WGS sequence"/>
</dbReference>
<gene>
    <name evidence="1" type="ORF">HKBW3S33_02412</name>
    <name evidence="2" type="ORF">HKBW3S43_02062</name>
</gene>
<accession>A0A6V8PWU4</accession>
<evidence type="ECO:0000313" key="2">
    <source>
        <dbReference type="EMBL" id="GFP36274.1"/>
    </source>
</evidence>
<evidence type="ECO:0000313" key="3">
    <source>
        <dbReference type="Proteomes" id="UP000576480"/>
    </source>
</evidence>
<reference evidence="3 4" key="1">
    <citation type="journal article" date="2020" name="Front. Microbiol.">
        <title>Single-cell genomics of novel Actinobacteria with the Wood-Ljungdahl pathway discovered in a serpentinizing system.</title>
        <authorList>
            <person name="Merino N."/>
            <person name="Kawai M."/>
            <person name="Boyd E.S."/>
            <person name="Colman D.R."/>
            <person name="McGlynn S.E."/>
            <person name="Nealson K.H."/>
            <person name="Kurokawa K."/>
            <person name="Hongoh Y."/>
        </authorList>
    </citation>
    <scope>NUCLEOTIDE SEQUENCE [LARGE SCALE GENOMIC DNA]</scope>
    <source>
        <strain evidence="1 4">S33</strain>
        <strain evidence="2 3">S43</strain>
    </source>
</reference>
<organism evidence="2 3">
    <name type="scientific">Candidatus Hakubella thermalkaliphila</name>
    <dbReference type="NCBI Taxonomy" id="2754717"/>
    <lineage>
        <taxon>Bacteria</taxon>
        <taxon>Bacillati</taxon>
        <taxon>Actinomycetota</taxon>
        <taxon>Actinomycetota incertae sedis</taxon>
        <taxon>Candidatus Hakubellales</taxon>
        <taxon>Candidatus Hakubellaceae</taxon>
        <taxon>Candidatus Hakubella</taxon>
    </lineage>
</organism>
<name>A0A6V8PWU4_9ACTN</name>
<dbReference type="AlphaFoldDB" id="A0A6V8PWU4"/>
<comment type="caution">
    <text evidence="2">The sequence shown here is derived from an EMBL/GenBank/DDBJ whole genome shotgun (WGS) entry which is preliminary data.</text>
</comment>
<proteinExistence type="predicted"/>
<keyword evidence="4" id="KW-1185">Reference proteome</keyword>
<feature type="non-terminal residue" evidence="2">
    <location>
        <position position="118"/>
    </location>
</feature>
<protein>
    <submittedName>
        <fullName evidence="2">Uncharacterized protein</fullName>
    </submittedName>
</protein>
<evidence type="ECO:0000313" key="1">
    <source>
        <dbReference type="EMBL" id="GFP28996.1"/>
    </source>
</evidence>
<dbReference type="EMBL" id="BLSB01000536">
    <property type="protein sequence ID" value="GFP36274.1"/>
    <property type="molecule type" value="Genomic_DNA"/>
</dbReference>